<reference evidence="3 4" key="1">
    <citation type="submission" date="2023-09" db="EMBL/GenBank/DDBJ databases">
        <title>Nesidiocoris tenuis whole genome shotgun sequence.</title>
        <authorList>
            <person name="Shibata T."/>
            <person name="Shimoda M."/>
            <person name="Kobayashi T."/>
            <person name="Uehara T."/>
        </authorList>
    </citation>
    <scope>NUCLEOTIDE SEQUENCE [LARGE SCALE GENOMIC DNA]</scope>
    <source>
        <strain evidence="3 4">Japan</strain>
    </source>
</reference>
<evidence type="ECO:0000313" key="3">
    <source>
        <dbReference type="EMBL" id="BES93267.1"/>
    </source>
</evidence>
<evidence type="ECO:0000256" key="2">
    <source>
        <dbReference type="SAM" id="Phobius"/>
    </source>
</evidence>
<dbReference type="EMBL" id="AP028912">
    <property type="protein sequence ID" value="BES93267.1"/>
    <property type="molecule type" value="Genomic_DNA"/>
</dbReference>
<name>A0ABN7AM03_9HEMI</name>
<organism evidence="3 4">
    <name type="scientific">Nesidiocoris tenuis</name>
    <dbReference type="NCBI Taxonomy" id="355587"/>
    <lineage>
        <taxon>Eukaryota</taxon>
        <taxon>Metazoa</taxon>
        <taxon>Ecdysozoa</taxon>
        <taxon>Arthropoda</taxon>
        <taxon>Hexapoda</taxon>
        <taxon>Insecta</taxon>
        <taxon>Pterygota</taxon>
        <taxon>Neoptera</taxon>
        <taxon>Paraneoptera</taxon>
        <taxon>Hemiptera</taxon>
        <taxon>Heteroptera</taxon>
        <taxon>Panheteroptera</taxon>
        <taxon>Cimicomorpha</taxon>
        <taxon>Miridae</taxon>
        <taxon>Dicyphina</taxon>
        <taxon>Nesidiocoris</taxon>
    </lineage>
</organism>
<proteinExistence type="predicted"/>
<keyword evidence="4" id="KW-1185">Reference proteome</keyword>
<evidence type="ECO:0000313" key="4">
    <source>
        <dbReference type="Proteomes" id="UP001307889"/>
    </source>
</evidence>
<keyword evidence="2" id="KW-1133">Transmembrane helix</keyword>
<sequence length="79" mass="8434">MGHNVVDSGSTTNLAAVTIPPPSPSLSSRDPFVHILQLLSDTMLLYPRKNKGPKKCAVFLVVVQCCGLLGGLRLGMDTR</sequence>
<feature type="region of interest" description="Disordered" evidence="1">
    <location>
        <begin position="1"/>
        <end position="26"/>
    </location>
</feature>
<protein>
    <submittedName>
        <fullName evidence="3">Uncharacterized protein</fullName>
    </submittedName>
</protein>
<evidence type="ECO:0000256" key="1">
    <source>
        <dbReference type="SAM" id="MobiDB-lite"/>
    </source>
</evidence>
<keyword evidence="2" id="KW-0812">Transmembrane</keyword>
<gene>
    <name evidence="3" type="ORF">NTJ_06076</name>
</gene>
<accession>A0ABN7AM03</accession>
<dbReference type="Proteomes" id="UP001307889">
    <property type="component" value="Chromosome 4"/>
</dbReference>
<keyword evidence="2" id="KW-0472">Membrane</keyword>
<feature type="transmembrane region" description="Helical" evidence="2">
    <location>
        <begin position="56"/>
        <end position="76"/>
    </location>
</feature>